<evidence type="ECO:0000313" key="9">
    <source>
        <dbReference type="EMBL" id="ASJ27765.1"/>
    </source>
</evidence>
<keyword evidence="6 8" id="KW-0998">Cell outer membrane</keyword>
<comment type="subcellular location">
    <subcellularLocation>
        <location evidence="2 8">Cell outer membrane</location>
        <topology evidence="2 8">Lipid-anchor</topology>
    </subcellularLocation>
</comment>
<proteinExistence type="predicted"/>
<dbReference type="AlphaFoldDB" id="A0ABF7R0B9"/>
<evidence type="ECO:0000256" key="3">
    <source>
        <dbReference type="ARBA" id="ARBA00022729"/>
    </source>
</evidence>
<keyword evidence="4 8" id="KW-0472">Membrane</keyword>
<dbReference type="RefSeq" id="WP_161491445.1">
    <property type="nucleotide sequence ID" value="NZ_CP019368.1"/>
</dbReference>
<evidence type="ECO:0000256" key="5">
    <source>
        <dbReference type="ARBA" id="ARBA00023139"/>
    </source>
</evidence>
<dbReference type="Proteomes" id="UP000001205">
    <property type="component" value="Plasmid lpT39"/>
</dbReference>
<accession>A0ABF7R0B9</accession>
<feature type="chain" id="PRO_5044528050" description="Variable large protein" evidence="8">
    <location>
        <begin position="25"/>
        <end position="354"/>
    </location>
</feature>
<dbReference type="InterPro" id="IPR000680">
    <property type="entry name" value="Borrelia_lipo"/>
</dbReference>
<keyword evidence="7 8" id="KW-0449">Lipoprotein</keyword>
<organism evidence="9 10">
    <name type="scientific">Borrelia turicatae (strain 91E135)</name>
    <dbReference type="NCBI Taxonomy" id="314724"/>
    <lineage>
        <taxon>Bacteria</taxon>
        <taxon>Pseudomonadati</taxon>
        <taxon>Spirochaetota</taxon>
        <taxon>Spirochaetia</taxon>
        <taxon>Spirochaetales</taxon>
        <taxon>Borreliaceae</taxon>
        <taxon>Borrelia</taxon>
    </lineage>
</organism>
<name>A0ABF7R0B9_BORT9</name>
<dbReference type="SUPFAM" id="SSF74748">
    <property type="entry name" value="Variable surface antigen VlsE"/>
    <property type="match status" value="1"/>
</dbReference>
<reference evidence="9 10" key="1">
    <citation type="submission" date="2016-07" db="EMBL/GenBank/DDBJ databases">
        <title>Reassembled and rearranged: the organization and evolution of antigen-encoding plasmids in two relapsing fever Borrelia species.</title>
        <authorList>
            <person name="Barbour A.G."/>
            <person name="Dai Q."/>
            <person name="Miller S.C."/>
            <person name="Porcella S.F."/>
            <person name="Schwan T.G."/>
            <person name="Lopez J.E."/>
        </authorList>
    </citation>
    <scope>NUCLEOTIDE SEQUENCE [LARGE SCALE GENOMIC DNA]</scope>
    <source>
        <strain evidence="9 10">91E135</strain>
        <plasmid evidence="9 10">lpT39</plasmid>
    </source>
</reference>
<dbReference type="Pfam" id="PF00921">
    <property type="entry name" value="Lipoprotein_2"/>
    <property type="match status" value="1"/>
</dbReference>
<feature type="signal peptide" evidence="8">
    <location>
        <begin position="1"/>
        <end position="24"/>
    </location>
</feature>
<evidence type="ECO:0000313" key="10">
    <source>
        <dbReference type="Proteomes" id="UP000001205"/>
    </source>
</evidence>
<evidence type="ECO:0000256" key="2">
    <source>
        <dbReference type="ARBA" id="ARBA00004459"/>
    </source>
</evidence>
<protein>
    <recommendedName>
        <fullName evidence="8">Variable large protein</fullName>
    </recommendedName>
</protein>
<dbReference type="EMBL" id="CP019368">
    <property type="protein sequence ID" value="ASJ27765.1"/>
    <property type="molecule type" value="Genomic_DNA"/>
</dbReference>
<evidence type="ECO:0000256" key="7">
    <source>
        <dbReference type="ARBA" id="ARBA00023288"/>
    </source>
</evidence>
<keyword evidence="10" id="KW-1185">Reference proteome</keyword>
<dbReference type="PROSITE" id="PS51257">
    <property type="entry name" value="PROKAR_LIPOPROTEIN"/>
    <property type="match status" value="1"/>
</dbReference>
<geneLocation type="plasmid" evidence="9 10">
    <name>lpT39</name>
</geneLocation>
<comment type="function">
    <text evidence="1 8">The Vlp and Vsp proteins are antigenically distinct proteins, only one vlp or vsp gene is transcriptionally active at any one time. Switching between these genes is a mechanism of host immune response evasion.</text>
</comment>
<dbReference type="GO" id="GO:0009279">
    <property type="term" value="C:cell outer membrane"/>
    <property type="evidence" value="ECO:0007669"/>
    <property type="project" value="UniProtKB-SubCell"/>
</dbReference>
<evidence type="ECO:0000256" key="4">
    <source>
        <dbReference type="ARBA" id="ARBA00023136"/>
    </source>
</evidence>
<evidence type="ECO:0000256" key="8">
    <source>
        <dbReference type="RuleBase" id="RU363105"/>
    </source>
</evidence>
<keyword evidence="9" id="KW-0614">Plasmid</keyword>
<sequence length="354" mass="36372">MKRITLSALLMTLFLLLSCGSGQLQPEKLAAESKISFFDSLIKIGQGFQEIFGFFGNAIGDTFGLTVVKSDDKRSKVGEHFERIKKGLEGTKDKLDGLAKDITSTPHADTTGVEATIKGASDVIVKLVDFVTKLASVTNDDALIGDNAAGAAVAADKDSVETVIKEVKAIIETAKESGVQIDKGNDGGTGAAAADATATAALGDNNGAGSGSKLADEITKADPWAMIDKVKNAKTKEGALSANANNDAGALATGGNANGNNGAKAATNADLAAAIALKAMIKDGRFSANAADKDIVKAAAASAVNKVLGVLDFIIRKTVAINLDKIRETVKGIQYSEITTESTEANTTQPPATK</sequence>
<keyword evidence="3 8" id="KW-0732">Signal</keyword>
<keyword evidence="5 8" id="KW-0564">Palmitate</keyword>
<evidence type="ECO:0000256" key="6">
    <source>
        <dbReference type="ARBA" id="ARBA00023237"/>
    </source>
</evidence>
<evidence type="ECO:0000256" key="1">
    <source>
        <dbReference type="ARBA" id="ARBA00003932"/>
    </source>
</evidence>
<gene>
    <name evidence="9" type="primary">vlpB2</name>
    <name evidence="9" type="ORF">BT0_T30</name>
</gene>
<dbReference type="KEGG" id="btu:BT0_T30"/>